<dbReference type="GeneID" id="60589754"/>
<evidence type="ECO:0000313" key="4">
    <source>
        <dbReference type="Proteomes" id="UP000595001"/>
    </source>
</evidence>
<feature type="compositionally biased region" description="Polar residues" evidence="1">
    <location>
        <begin position="459"/>
        <end position="472"/>
    </location>
</feature>
<gene>
    <name evidence="3" type="ORF">I7X12_14635</name>
</gene>
<keyword evidence="2" id="KW-0472">Membrane</keyword>
<evidence type="ECO:0000313" key="3">
    <source>
        <dbReference type="EMBL" id="QPV61980.1"/>
    </source>
</evidence>
<dbReference type="InterPro" id="IPR010262">
    <property type="entry name" value="Arylsulfotransferase_bact"/>
</dbReference>
<dbReference type="InterPro" id="IPR053143">
    <property type="entry name" value="Arylsulfate_ST"/>
</dbReference>
<dbReference type="KEGG" id="hlt:I7X12_14635"/>
<protein>
    <submittedName>
        <fullName evidence="3">Aryl-sulfate sulfotransferase</fullName>
    </submittedName>
</protein>
<keyword evidence="2" id="KW-0812">Transmembrane</keyword>
<dbReference type="PANTHER" id="PTHR35340">
    <property type="entry name" value="PQQ ENZYME REPEAT PROTEIN-RELATED"/>
    <property type="match status" value="1"/>
</dbReference>
<feature type="region of interest" description="Disordered" evidence="1">
    <location>
        <begin position="409"/>
        <end position="472"/>
    </location>
</feature>
<dbReference type="Pfam" id="PF05935">
    <property type="entry name" value="Arylsulfotrans"/>
    <property type="match status" value="1"/>
</dbReference>
<keyword evidence="4" id="KW-1185">Reference proteome</keyword>
<dbReference type="Proteomes" id="UP000595001">
    <property type="component" value="Chromosome"/>
</dbReference>
<feature type="compositionally biased region" description="Acidic residues" evidence="1">
    <location>
        <begin position="436"/>
        <end position="453"/>
    </location>
</feature>
<dbReference type="InterPro" id="IPR011042">
    <property type="entry name" value="6-blade_b-propeller_TolB-like"/>
</dbReference>
<keyword evidence="3" id="KW-0808">Transferase</keyword>
<dbReference type="Gene3D" id="2.120.10.30">
    <property type="entry name" value="TolB, C-terminal domain"/>
    <property type="match status" value="1"/>
</dbReference>
<name>A0A7T3KUP8_9EURY</name>
<accession>A0A7T3KUP8</accession>
<reference evidence="3 4" key="1">
    <citation type="submission" date="2020-12" db="EMBL/GenBank/DDBJ databases">
        <title>Halosimplex halophilum sp. nov. and Halosimplex salinum sp. nov., two new members of the genus Halosimplex.</title>
        <authorList>
            <person name="Cui H.L."/>
        </authorList>
    </citation>
    <scope>NUCLEOTIDE SEQUENCE [LARGE SCALE GENOMIC DNA]</scope>
    <source>
        <strain evidence="3 4">YGH94</strain>
    </source>
</reference>
<dbReference type="RefSeq" id="WP_198060798.1">
    <property type="nucleotide sequence ID" value="NZ_CP065856.1"/>
</dbReference>
<dbReference type="AlphaFoldDB" id="A0A7T3KUP8"/>
<dbReference type="SUPFAM" id="SSF101898">
    <property type="entry name" value="NHL repeat"/>
    <property type="match status" value="1"/>
</dbReference>
<dbReference type="EMBL" id="CP065856">
    <property type="protein sequence ID" value="QPV61980.1"/>
    <property type="molecule type" value="Genomic_DNA"/>
</dbReference>
<dbReference type="PANTHER" id="PTHR35340:SF5">
    <property type="entry name" value="ASST-DOMAIN-CONTAINING PROTEIN"/>
    <property type="match status" value="1"/>
</dbReference>
<organism evidence="3 4">
    <name type="scientific">Halosimplex litoreum</name>
    <dbReference type="NCBI Taxonomy" id="1198301"/>
    <lineage>
        <taxon>Archaea</taxon>
        <taxon>Methanobacteriati</taxon>
        <taxon>Methanobacteriota</taxon>
        <taxon>Stenosarchaea group</taxon>
        <taxon>Halobacteria</taxon>
        <taxon>Halobacteriales</taxon>
        <taxon>Haloarculaceae</taxon>
        <taxon>Halosimplex</taxon>
    </lineage>
</organism>
<sequence length="499" mass="52750">MRRTVLSTLLVALLLVVPVAGATGGVAAVGDRSGAGATPGIGIGATGFQGASNPCVGTIERTPDRTTLFSIQGARGGGKTSAMVVGARPNGSIVGVHNDTAAGRWWSYDIDVLDNGNVLQATTDNRDTLIEEIDPETGEHVSERRFENVYDTHDVDLINGDELLMNDMSQDGEDRVLIYNLTREAVTWEYYFANYSEHYPKSGGGEFGEDWTHNNDVEQIRDGVVMVSVRNFDTVVAIDRDTKELVWQLGADDDTSILHEQHNPDFIASEDGSATVIVADSLNDRVVEYEREGDSWNRTWVVRGGRLSEPRDADRLPNGNTLIADRRAHRIVEVTPDGEVVWEVYSPWQPYDVERIGTGDESSGPTMADAGQGGVVESTGAADFDTADIEACYDYLTGFESTRLIPEEDLGAVGGSPTATEGDGSDDTSSGADGSDGADGDDTDDGDGGDGADTESGSNGDSVLGTPTSGSGPTPLGAVLAVVAVVAAVVGAVARLRRD</sequence>
<evidence type="ECO:0000256" key="2">
    <source>
        <dbReference type="SAM" id="Phobius"/>
    </source>
</evidence>
<dbReference type="OrthoDB" id="306371at2157"/>
<dbReference type="GO" id="GO:0004062">
    <property type="term" value="F:aryl sulfotransferase activity"/>
    <property type="evidence" value="ECO:0007669"/>
    <property type="project" value="InterPro"/>
</dbReference>
<keyword evidence="2" id="KW-1133">Transmembrane helix</keyword>
<proteinExistence type="predicted"/>
<evidence type="ECO:0000256" key="1">
    <source>
        <dbReference type="SAM" id="MobiDB-lite"/>
    </source>
</evidence>
<feature type="compositionally biased region" description="Low complexity" evidence="1">
    <location>
        <begin position="418"/>
        <end position="435"/>
    </location>
</feature>
<feature type="transmembrane region" description="Helical" evidence="2">
    <location>
        <begin position="476"/>
        <end position="496"/>
    </location>
</feature>